<dbReference type="InterPro" id="IPR014811">
    <property type="entry name" value="ArgoL1"/>
</dbReference>
<proteinExistence type="predicted"/>
<protein>
    <recommendedName>
        <fullName evidence="1">Argonaute linker 1 domain-containing protein</fullName>
    </recommendedName>
</protein>
<name>A0A9P4GVM9_9PLEO</name>
<evidence type="ECO:0000259" key="1">
    <source>
        <dbReference type="SMART" id="SM01163"/>
    </source>
</evidence>
<dbReference type="SUPFAM" id="SSF101690">
    <property type="entry name" value="PAZ domain"/>
    <property type="match status" value="1"/>
</dbReference>
<organism evidence="2 3">
    <name type="scientific">Setomelanomma holmii</name>
    <dbReference type="NCBI Taxonomy" id="210430"/>
    <lineage>
        <taxon>Eukaryota</taxon>
        <taxon>Fungi</taxon>
        <taxon>Dikarya</taxon>
        <taxon>Ascomycota</taxon>
        <taxon>Pezizomycotina</taxon>
        <taxon>Dothideomycetes</taxon>
        <taxon>Pleosporomycetidae</taxon>
        <taxon>Pleosporales</taxon>
        <taxon>Pleosporineae</taxon>
        <taxon>Phaeosphaeriaceae</taxon>
        <taxon>Setomelanomma</taxon>
    </lineage>
</organism>
<dbReference type="Proteomes" id="UP000799777">
    <property type="component" value="Unassembled WGS sequence"/>
</dbReference>
<dbReference type="Gene3D" id="2.170.260.10">
    <property type="entry name" value="paz domain"/>
    <property type="match status" value="1"/>
</dbReference>
<dbReference type="InterPro" id="IPR036085">
    <property type="entry name" value="PAZ_dom_sf"/>
</dbReference>
<accession>A0A9P4GVM9</accession>
<dbReference type="SMART" id="SM01163">
    <property type="entry name" value="DUF1785"/>
    <property type="match status" value="1"/>
</dbReference>
<keyword evidence="3" id="KW-1185">Reference proteome</keyword>
<gene>
    <name evidence="2" type="ORF">EK21DRAFT_118465</name>
</gene>
<reference evidence="2" key="1">
    <citation type="journal article" date="2020" name="Stud. Mycol.">
        <title>101 Dothideomycetes genomes: a test case for predicting lifestyles and emergence of pathogens.</title>
        <authorList>
            <person name="Haridas S."/>
            <person name="Albert R."/>
            <person name="Binder M."/>
            <person name="Bloem J."/>
            <person name="Labutti K."/>
            <person name="Salamov A."/>
            <person name="Andreopoulos B."/>
            <person name="Baker S."/>
            <person name="Barry K."/>
            <person name="Bills G."/>
            <person name="Bluhm B."/>
            <person name="Cannon C."/>
            <person name="Castanera R."/>
            <person name="Culley D."/>
            <person name="Daum C."/>
            <person name="Ezra D."/>
            <person name="Gonzalez J."/>
            <person name="Henrissat B."/>
            <person name="Kuo A."/>
            <person name="Liang C."/>
            <person name="Lipzen A."/>
            <person name="Lutzoni F."/>
            <person name="Magnuson J."/>
            <person name="Mondo S."/>
            <person name="Nolan M."/>
            <person name="Ohm R."/>
            <person name="Pangilinan J."/>
            <person name="Park H.-J."/>
            <person name="Ramirez L."/>
            <person name="Alfaro M."/>
            <person name="Sun H."/>
            <person name="Tritt A."/>
            <person name="Yoshinaga Y."/>
            <person name="Zwiers L.-H."/>
            <person name="Turgeon B."/>
            <person name="Goodwin S."/>
            <person name="Spatafora J."/>
            <person name="Crous P."/>
            <person name="Grigoriev I."/>
        </authorList>
    </citation>
    <scope>NUCLEOTIDE SEQUENCE</scope>
    <source>
        <strain evidence="2">CBS 110217</strain>
    </source>
</reference>
<evidence type="ECO:0000313" key="2">
    <source>
        <dbReference type="EMBL" id="KAF2023743.1"/>
    </source>
</evidence>
<comment type="caution">
    <text evidence="2">The sequence shown here is derived from an EMBL/GenBank/DDBJ whole genome shotgun (WGS) entry which is preliminary data.</text>
</comment>
<dbReference type="Pfam" id="PF08699">
    <property type="entry name" value="ArgoL1"/>
    <property type="match status" value="1"/>
</dbReference>
<feature type="domain" description="Argonaute linker 1" evidence="1">
    <location>
        <begin position="152"/>
        <end position="205"/>
    </location>
</feature>
<dbReference type="AlphaFoldDB" id="A0A9P4GVM9"/>
<dbReference type="PANTHER" id="PTHR22891">
    <property type="entry name" value="EUKARYOTIC TRANSLATION INITIATION FACTOR 2C"/>
    <property type="match status" value="1"/>
</dbReference>
<dbReference type="EMBL" id="ML978327">
    <property type="protein sequence ID" value="KAF2023743.1"/>
    <property type="molecule type" value="Genomic_DNA"/>
</dbReference>
<evidence type="ECO:0000313" key="3">
    <source>
        <dbReference type="Proteomes" id="UP000799777"/>
    </source>
</evidence>
<sequence length="391" mass="42052">MDGIVTAEQAEEETVPSAVRREELMSMAVRRSAILGNAGNTYDTDGMGKIVAWEPLQSPILSGSLVTNTTLEDITITVRPAHGTQPAVTHPLQLKYVGSISVRKLTEACSGNIDTLPLEPKGATGMTVVEAINIIIGHGIRNPAPGSTPQTFRLGNNKLFSTMAHNTIDLGFGMNCHKGHFLTLRHGMGRPMLNVSTAATAFYKPNQSVATFMRDFCGIDGVDKHVLTSADLSNLLRTALKGVRLRIRHENRAKATTDIANLAMIPSNVTFLDANNVQTDVAIYMATHRALGPNLVQEIASSTWPCVIFGRNNNVRHFPAETLFIVGHQPLKGKAPPDAASTMIIRAREDPLPNRQSIDSNGLTSLGLNGNPSPALASIRSSIRKSANNTL</sequence>